<keyword evidence="4" id="KW-1185">Reference proteome</keyword>
<dbReference type="SUPFAM" id="SSF48371">
    <property type="entry name" value="ARM repeat"/>
    <property type="match status" value="1"/>
</dbReference>
<feature type="region of interest" description="Disordered" evidence="2">
    <location>
        <begin position="76"/>
        <end position="295"/>
    </location>
</feature>
<feature type="region of interest" description="Disordered" evidence="2">
    <location>
        <begin position="1"/>
        <end position="32"/>
    </location>
</feature>
<dbReference type="Pfam" id="PF02985">
    <property type="entry name" value="HEAT"/>
    <property type="match status" value="1"/>
</dbReference>
<organism evidence="3 4">
    <name type="scientific">Dactylosporangium matsuzakiense</name>
    <dbReference type="NCBI Taxonomy" id="53360"/>
    <lineage>
        <taxon>Bacteria</taxon>
        <taxon>Bacillati</taxon>
        <taxon>Actinomycetota</taxon>
        <taxon>Actinomycetes</taxon>
        <taxon>Micromonosporales</taxon>
        <taxon>Micromonosporaceae</taxon>
        <taxon>Dactylosporangium</taxon>
    </lineage>
</organism>
<reference evidence="3" key="1">
    <citation type="journal article" date="2014" name="Int. J. Syst. Evol. Microbiol.">
        <title>Complete genome sequence of Corynebacterium casei LMG S-19264T (=DSM 44701T), isolated from a smear-ripened cheese.</title>
        <authorList>
            <consortium name="US DOE Joint Genome Institute (JGI-PGF)"/>
            <person name="Walter F."/>
            <person name="Albersmeier A."/>
            <person name="Kalinowski J."/>
            <person name="Ruckert C."/>
        </authorList>
    </citation>
    <scope>NUCLEOTIDE SEQUENCE</scope>
    <source>
        <strain evidence="3">VKM Ac-1321</strain>
    </source>
</reference>
<protein>
    <recommendedName>
        <fullName evidence="5">HEAT repeat protein</fullName>
    </recommendedName>
</protein>
<sequence length="572" mass="61159">MSDLASSRPAPEEPPDPIPGGPTDVSGLFPRAADLFVPAAREPSDPKPSPESELDRLDALDELALSPLAEVIADLADLRTPEPDQAAAPPRFAPDPTRPAANEVGPLRNDIPHFAGSSGFGNLNADMTGFVTQYGDLTGYTIPDARTPSDAPSPAASNTTWPQSPAEAATPSEGPDSADGARPSATTETPWPAEGTHTDGSRPPERPWTTTPSDGPAPERPWPAAPHEAGWPDESWPHDPWPDESWPGAGSWTAADDEAALGRSSNSGFSGDSPISDFPAHIAHPVPLDAPADDAEPTARSIAALLNSATTTPAELAEAVAWCYDDAALPLLLPLARHPDPSVRRAVAQALPSVLGESVPDDTVHALIRLSADPDDDVRDWACFALGTQLSEVDTRTIRDALVARLEDPHDDTRCEALLGLARRRDTRVLPVLHERLARDNVFSLEIDAAGALGHASLHTLVRGHLSGWDDDVVARVCAALRLTDPDGVGDDLIDGLADWFRAGAPHASDEERYWWSVTLQLLEHAEYRAPEIAELVHYRLQSVEPATHLMLGSRLSQLAGDHGWPRWRPES</sequence>
<dbReference type="InterPro" id="IPR000357">
    <property type="entry name" value="HEAT"/>
</dbReference>
<evidence type="ECO:0000256" key="2">
    <source>
        <dbReference type="SAM" id="MobiDB-lite"/>
    </source>
</evidence>
<dbReference type="RefSeq" id="WP_261963375.1">
    <property type="nucleotide sequence ID" value="NZ_BAAAXA010000003.1"/>
</dbReference>
<reference evidence="3" key="2">
    <citation type="submission" date="2023-01" db="EMBL/GenBank/DDBJ databases">
        <authorList>
            <person name="Sun Q."/>
            <person name="Evtushenko L."/>
        </authorList>
    </citation>
    <scope>NUCLEOTIDE SEQUENCE</scope>
    <source>
        <strain evidence="3">VKM Ac-1321</strain>
    </source>
</reference>
<dbReference type="PROSITE" id="PS50077">
    <property type="entry name" value="HEAT_REPEAT"/>
    <property type="match status" value="1"/>
</dbReference>
<comment type="caution">
    <text evidence="3">The sequence shown here is derived from an EMBL/GenBank/DDBJ whole genome shotgun (WGS) entry which is preliminary data.</text>
</comment>
<evidence type="ECO:0000313" key="4">
    <source>
        <dbReference type="Proteomes" id="UP001143480"/>
    </source>
</evidence>
<dbReference type="Proteomes" id="UP001143480">
    <property type="component" value="Unassembled WGS sequence"/>
</dbReference>
<dbReference type="EMBL" id="BSFP01000075">
    <property type="protein sequence ID" value="GLL06660.1"/>
    <property type="molecule type" value="Genomic_DNA"/>
</dbReference>
<evidence type="ECO:0000256" key="1">
    <source>
        <dbReference type="ARBA" id="ARBA00022737"/>
    </source>
</evidence>
<gene>
    <name evidence="3" type="ORF">GCM10017581_084100</name>
</gene>
<name>A0A9W6KT23_9ACTN</name>
<dbReference type="InterPro" id="IPR021133">
    <property type="entry name" value="HEAT_type_2"/>
</dbReference>
<accession>A0A9W6KT23</accession>
<dbReference type="InterPro" id="IPR016024">
    <property type="entry name" value="ARM-type_fold"/>
</dbReference>
<dbReference type="InterPro" id="IPR011989">
    <property type="entry name" value="ARM-like"/>
</dbReference>
<dbReference type="AlphaFoldDB" id="A0A9W6KT23"/>
<evidence type="ECO:0008006" key="5">
    <source>
        <dbReference type="Google" id="ProtNLM"/>
    </source>
</evidence>
<dbReference type="Gene3D" id="1.25.10.10">
    <property type="entry name" value="Leucine-rich Repeat Variant"/>
    <property type="match status" value="1"/>
</dbReference>
<feature type="compositionally biased region" description="Basic and acidic residues" evidence="2">
    <location>
        <begin position="196"/>
        <end position="205"/>
    </location>
</feature>
<proteinExistence type="predicted"/>
<evidence type="ECO:0000313" key="3">
    <source>
        <dbReference type="EMBL" id="GLL06660.1"/>
    </source>
</evidence>
<dbReference type="Pfam" id="PF13646">
    <property type="entry name" value="HEAT_2"/>
    <property type="match status" value="1"/>
</dbReference>
<keyword evidence="1" id="KW-0677">Repeat</keyword>